<evidence type="ECO:0000313" key="2">
    <source>
        <dbReference type="Proteomes" id="UP000319894"/>
    </source>
</evidence>
<evidence type="ECO:0000313" key="1">
    <source>
        <dbReference type="EMBL" id="TSD13695.1"/>
    </source>
</evidence>
<organism evidence="1 2">
    <name type="scientific">Haloglomus irregulare</name>
    <dbReference type="NCBI Taxonomy" id="2234134"/>
    <lineage>
        <taxon>Archaea</taxon>
        <taxon>Methanobacteriati</taxon>
        <taxon>Methanobacteriota</taxon>
        <taxon>Stenosarchaea group</taxon>
        <taxon>Halobacteria</taxon>
        <taxon>Halobacteriales</taxon>
        <taxon>Natronomonadaceae</taxon>
        <taxon>Haloglomus</taxon>
    </lineage>
</organism>
<dbReference type="Proteomes" id="UP000319894">
    <property type="component" value="Unassembled WGS sequence"/>
</dbReference>
<dbReference type="AlphaFoldDB" id="A0A554N8H3"/>
<dbReference type="InParanoid" id="A0A554N8H3"/>
<keyword evidence="2" id="KW-1185">Reference proteome</keyword>
<dbReference type="EMBL" id="QMDX01000006">
    <property type="protein sequence ID" value="TSD13695.1"/>
    <property type="molecule type" value="Genomic_DNA"/>
</dbReference>
<accession>A0A554N8H3</accession>
<reference evidence="1 2" key="1">
    <citation type="submission" date="2018-06" db="EMBL/GenBank/DDBJ databases">
        <title>Natronomonas sp. F16-60 a new haloarchaeon isolated from a solar saltern of Isla Cristina, Huelva, Spain.</title>
        <authorList>
            <person name="Duran-Viseras A."/>
            <person name="Sanchez-Porro C."/>
            <person name="Ventosa A."/>
        </authorList>
    </citation>
    <scope>NUCLEOTIDE SEQUENCE [LARGE SCALE GENOMIC DNA]</scope>
    <source>
        <strain evidence="1 2">F16-60</strain>
    </source>
</reference>
<comment type="caution">
    <text evidence="1">The sequence shown here is derived from an EMBL/GenBank/DDBJ whole genome shotgun (WGS) entry which is preliminary data.</text>
</comment>
<gene>
    <name evidence="1" type="ORF">DP107_11025</name>
</gene>
<proteinExistence type="predicted"/>
<dbReference type="RefSeq" id="WP_144262218.1">
    <property type="nucleotide sequence ID" value="NZ_QMDX01000006.1"/>
</dbReference>
<protein>
    <submittedName>
        <fullName evidence="1">Uncharacterized protein</fullName>
    </submittedName>
</protein>
<sequence>MRSVSRALLAAVALVALFGAPVLRPAAGTVQAPFVLPIVAVAGAAASVRVCRDGSDEPQHVTGRGSGGRDR</sequence>
<name>A0A554N8H3_9EURY</name>